<evidence type="ECO:0000256" key="1">
    <source>
        <dbReference type="SAM" id="Coils"/>
    </source>
</evidence>
<dbReference type="EMBL" id="JAPWTJ010003056">
    <property type="protein sequence ID" value="KAJ8963497.1"/>
    <property type="molecule type" value="Genomic_DNA"/>
</dbReference>
<organism evidence="3 4">
    <name type="scientific">Molorchus minor</name>
    <dbReference type="NCBI Taxonomy" id="1323400"/>
    <lineage>
        <taxon>Eukaryota</taxon>
        <taxon>Metazoa</taxon>
        <taxon>Ecdysozoa</taxon>
        <taxon>Arthropoda</taxon>
        <taxon>Hexapoda</taxon>
        <taxon>Insecta</taxon>
        <taxon>Pterygota</taxon>
        <taxon>Neoptera</taxon>
        <taxon>Endopterygota</taxon>
        <taxon>Coleoptera</taxon>
        <taxon>Polyphaga</taxon>
        <taxon>Cucujiformia</taxon>
        <taxon>Chrysomeloidea</taxon>
        <taxon>Cerambycidae</taxon>
        <taxon>Lamiinae</taxon>
        <taxon>Monochamini</taxon>
        <taxon>Molorchus</taxon>
    </lineage>
</organism>
<protein>
    <submittedName>
        <fullName evidence="3">Uncharacterized protein</fullName>
    </submittedName>
</protein>
<evidence type="ECO:0000313" key="3">
    <source>
        <dbReference type="EMBL" id="KAJ8963497.1"/>
    </source>
</evidence>
<evidence type="ECO:0000313" key="4">
    <source>
        <dbReference type="Proteomes" id="UP001162164"/>
    </source>
</evidence>
<accession>A0ABQ9IRW9</accession>
<sequence length="502" mass="56611">MKVLCHSHNLYAEYSQCLTKPLKAELDRLRTDWVTNNCLLISMLIVSACLAKDDADSNEVSPSRALLKVLTELENEDRELKSRETEDKIVEKAPASAFSIFANSNRVTTTVAPEDIKETKKSIFVQKSQGIQHSPITTVEKEELDPYKDAEQILTSASNSFSLTKQGQRPSAHSVSSTTKNPKYIRDYEIVPTTLTKAETTTISTSTEENEAKVEDVQFFSAPLVAAFTVHQDEQGISKKVESLLKPVFTEKQKDEIKLEGNVRLREDNLKQEHEKRKQEIAIQLDLQKKQKELENEIVRLQQQLNQQQKVQFRQQNLKLILRSMLNPAINQFTTNVPLLNPSTNQVNANSGTVNNERTSINQIISSPPISNVNMPVEPLQQFNNNSGKSKSSVLLLPSLTYDPLIVLGKLPINGQLLPIKGPVNFHTPFIQRSGFPQFHSVSFANPVNNFDQLQNVSPQFSTVNNHKHRFFRQEADVGNIVNIPSFSLQTSIQEPEQHSSF</sequence>
<gene>
    <name evidence="3" type="ORF">NQ317_003892</name>
</gene>
<feature type="coiled-coil region" evidence="1">
    <location>
        <begin position="271"/>
        <end position="311"/>
    </location>
</feature>
<evidence type="ECO:0000256" key="2">
    <source>
        <dbReference type="SAM" id="MobiDB-lite"/>
    </source>
</evidence>
<dbReference type="Proteomes" id="UP001162164">
    <property type="component" value="Unassembled WGS sequence"/>
</dbReference>
<name>A0ABQ9IRW9_9CUCU</name>
<comment type="caution">
    <text evidence="3">The sequence shown here is derived from an EMBL/GenBank/DDBJ whole genome shotgun (WGS) entry which is preliminary data.</text>
</comment>
<feature type="region of interest" description="Disordered" evidence="2">
    <location>
        <begin position="159"/>
        <end position="180"/>
    </location>
</feature>
<keyword evidence="4" id="KW-1185">Reference proteome</keyword>
<reference evidence="3" key="1">
    <citation type="journal article" date="2023" name="Insect Mol. Biol.">
        <title>Genome sequencing provides insights into the evolution of gene families encoding plant cell wall-degrading enzymes in longhorned beetles.</title>
        <authorList>
            <person name="Shin N.R."/>
            <person name="Okamura Y."/>
            <person name="Kirsch R."/>
            <person name="Pauchet Y."/>
        </authorList>
    </citation>
    <scope>NUCLEOTIDE SEQUENCE</scope>
    <source>
        <strain evidence="3">MMC_N1</strain>
    </source>
</reference>
<keyword evidence="1" id="KW-0175">Coiled coil</keyword>
<proteinExistence type="predicted"/>